<evidence type="ECO:0000256" key="1">
    <source>
        <dbReference type="SAM" id="MobiDB-lite"/>
    </source>
</evidence>
<keyword evidence="2" id="KW-1133">Transmembrane helix</keyword>
<feature type="compositionally biased region" description="Basic and acidic residues" evidence="1">
    <location>
        <begin position="1"/>
        <end position="21"/>
    </location>
</feature>
<name>A0ABN7RR31_OIKDI</name>
<evidence type="ECO:0000256" key="2">
    <source>
        <dbReference type="SAM" id="Phobius"/>
    </source>
</evidence>
<proteinExistence type="predicted"/>
<reference evidence="4 5" key="1">
    <citation type="submission" date="2021-04" db="EMBL/GenBank/DDBJ databases">
        <authorList>
            <person name="Bliznina A."/>
        </authorList>
    </citation>
    <scope>NUCLEOTIDE SEQUENCE [LARGE SCALE GENOMIC DNA]</scope>
</reference>
<feature type="transmembrane region" description="Helical" evidence="2">
    <location>
        <begin position="211"/>
        <end position="228"/>
    </location>
</feature>
<accession>A0ABN7RR31</accession>
<feature type="transmembrane region" description="Helical" evidence="2">
    <location>
        <begin position="182"/>
        <end position="205"/>
    </location>
</feature>
<dbReference type="PANTHER" id="PTHR14969:SF39">
    <property type="entry name" value="PHOSPHATIDIC ACID PHOSPHATASE TYPE 2_HALOPEROXIDASE DOMAIN-CONTAINING PROTEIN"/>
    <property type="match status" value="1"/>
</dbReference>
<dbReference type="Gene3D" id="1.20.144.10">
    <property type="entry name" value="Phosphatidic acid phosphatase type 2/haloperoxidase"/>
    <property type="match status" value="1"/>
</dbReference>
<organism evidence="4 5">
    <name type="scientific">Oikopleura dioica</name>
    <name type="common">Tunicate</name>
    <dbReference type="NCBI Taxonomy" id="34765"/>
    <lineage>
        <taxon>Eukaryota</taxon>
        <taxon>Metazoa</taxon>
        <taxon>Chordata</taxon>
        <taxon>Tunicata</taxon>
        <taxon>Appendicularia</taxon>
        <taxon>Copelata</taxon>
        <taxon>Oikopleuridae</taxon>
        <taxon>Oikopleura</taxon>
    </lineage>
</organism>
<dbReference type="Pfam" id="PF01569">
    <property type="entry name" value="PAP2"/>
    <property type="match status" value="1"/>
</dbReference>
<gene>
    <name evidence="4" type="ORF">OKIOD_LOCUS2077</name>
</gene>
<sequence length="442" mass="49294">MEARRRGKDSNRNEAAERSDDTVCPDPAVKSDYYVVAPIDYCGPVGRSVRHFFLALIEVGQPILVLLQRKRTPLMTQCMKAASFLGTEDFLGLWLTFLQLCVNSQLARMYSILMAISMFSVGYFKAIFRLPRPRLPLVKPLELAQDWALPSNHATIASCLPMYVWIFSYINSAALGLSSVQVVGIFIVMCSWSLSVMFSRIYIGIHSPADVVTGGILGCFLLSLFLQIDKQLDSLISQESAPWIVFLLVLFLYRLYPTVESTDPGLSDGIAVLGVAFGQILARSLSTGPILPAVFEEATALSSARSVFVNCIVRMLLAGILAGSSEFLLKPLLVSAFSSFYDFLRLDFYSGSAERKRAFKDPQLRYAKHLTQSFRIPPIHLEGSKDETQSEILSRLAHPLFMPSSKWNIDLPVKFTLYSILMYSVVEILPLGLAYIPKQLLQ</sequence>
<dbReference type="SUPFAM" id="SSF48317">
    <property type="entry name" value="Acid phosphatase/Vanadium-dependent haloperoxidase"/>
    <property type="match status" value="1"/>
</dbReference>
<protein>
    <submittedName>
        <fullName evidence="4">Oidioi.mRNA.OKI2018_I69.PAR.g10519.t1.cds</fullName>
    </submittedName>
</protein>
<feature type="transmembrane region" description="Helical" evidence="2">
    <location>
        <begin position="415"/>
        <end position="436"/>
    </location>
</feature>
<evidence type="ECO:0000313" key="4">
    <source>
        <dbReference type="EMBL" id="CAG5083996.1"/>
    </source>
</evidence>
<dbReference type="Proteomes" id="UP001158576">
    <property type="component" value="Chromosome PAR"/>
</dbReference>
<keyword evidence="2" id="KW-0472">Membrane</keyword>
<feature type="transmembrane region" description="Helical" evidence="2">
    <location>
        <begin position="240"/>
        <end position="257"/>
    </location>
</feature>
<feature type="transmembrane region" description="Helical" evidence="2">
    <location>
        <begin position="307"/>
        <end position="329"/>
    </location>
</feature>
<feature type="transmembrane region" description="Helical" evidence="2">
    <location>
        <begin position="148"/>
        <end position="170"/>
    </location>
</feature>
<dbReference type="InterPro" id="IPR000326">
    <property type="entry name" value="PAP2/HPO"/>
</dbReference>
<feature type="region of interest" description="Disordered" evidence="1">
    <location>
        <begin position="1"/>
        <end position="23"/>
    </location>
</feature>
<evidence type="ECO:0000259" key="3">
    <source>
        <dbReference type="SMART" id="SM00014"/>
    </source>
</evidence>
<dbReference type="EMBL" id="OU015568">
    <property type="protein sequence ID" value="CAG5083996.1"/>
    <property type="molecule type" value="Genomic_DNA"/>
</dbReference>
<dbReference type="SMART" id="SM00014">
    <property type="entry name" value="acidPPc"/>
    <property type="match status" value="1"/>
</dbReference>
<keyword evidence="5" id="KW-1185">Reference proteome</keyword>
<evidence type="ECO:0000313" key="5">
    <source>
        <dbReference type="Proteomes" id="UP001158576"/>
    </source>
</evidence>
<feature type="domain" description="Phosphatidic acid phosphatase type 2/haloperoxidase" evidence="3">
    <location>
        <begin position="107"/>
        <end position="226"/>
    </location>
</feature>
<dbReference type="PANTHER" id="PTHR14969">
    <property type="entry name" value="SPHINGOSINE-1-PHOSPHATE PHOSPHOHYDROLASE"/>
    <property type="match status" value="1"/>
</dbReference>
<feature type="transmembrane region" description="Helical" evidence="2">
    <location>
        <begin position="269"/>
        <end position="295"/>
    </location>
</feature>
<keyword evidence="2" id="KW-0812">Transmembrane</keyword>
<feature type="transmembrane region" description="Helical" evidence="2">
    <location>
        <begin position="109"/>
        <end position="128"/>
    </location>
</feature>
<dbReference type="InterPro" id="IPR036938">
    <property type="entry name" value="PAP2/HPO_sf"/>
</dbReference>